<dbReference type="EMBL" id="SGPL01000603">
    <property type="protein sequence ID" value="THH09894.1"/>
    <property type="molecule type" value="Genomic_DNA"/>
</dbReference>
<sequence length="520" mass="58195">MSMAVPGQTRILLDNWGAALDMLCRTPILTSTISAFGQSVDFTIVLPGGWPDTGDTWLLGPPTPFPRPTPRVHINPASSHPIGAVFKAIAFTFASFGYSLSIPGTRRSSRIIKSNLIHSTHLRYFLIDTRSLHDLTQKNRTFEHHTDSNQFKVSMQSQSHSNPSASGELPPGFVPRLIDYSNIRKPPAEVRASDPNRPPTAYAWSPGILFRRGSHCSYQIEGYMELFRCRVDREHLSHLFFRLREADPIFLFLAHRRPLRRRHSPRVSSQEKPMTTGATCRRAVQATGSRPSTSGCTMATTARTPQAAAALLITNSPSTPVSPTSPRRPISKATIPCTPKDSLRLIRVNLRFTRATLRFTLRFTLVNLRLILVNLRHIPVSLRLILVSLRSILVNHRPTPVNLSQATCTMDARSGTVRVITTANGPPTTLRTRAPIRARITTEHRTDRPADDSWLLRLNLRGARRSSCSSYVFSAILSHPTCYDVLLYWFLPLIRLYSYHSIATLAMTLSNLACSAHDWS</sequence>
<feature type="region of interest" description="Disordered" evidence="1">
    <location>
        <begin position="262"/>
        <end position="298"/>
    </location>
</feature>
<dbReference type="AlphaFoldDB" id="A0A4S4LDI7"/>
<keyword evidence="3" id="KW-1185">Reference proteome</keyword>
<feature type="compositionally biased region" description="Polar residues" evidence="1">
    <location>
        <begin position="148"/>
        <end position="165"/>
    </location>
</feature>
<feature type="region of interest" description="Disordered" evidence="1">
    <location>
        <begin position="315"/>
        <end position="334"/>
    </location>
</feature>
<dbReference type="OrthoDB" id="10670499at2759"/>
<feature type="compositionally biased region" description="Polar residues" evidence="1">
    <location>
        <begin position="286"/>
        <end position="296"/>
    </location>
</feature>
<feature type="compositionally biased region" description="Low complexity" evidence="1">
    <location>
        <begin position="315"/>
        <end position="328"/>
    </location>
</feature>
<dbReference type="Proteomes" id="UP000310158">
    <property type="component" value="Unassembled WGS sequence"/>
</dbReference>
<evidence type="ECO:0000313" key="3">
    <source>
        <dbReference type="Proteomes" id="UP000310158"/>
    </source>
</evidence>
<proteinExistence type="predicted"/>
<name>A0A4S4LDI7_9AGAM</name>
<protein>
    <submittedName>
        <fullName evidence="2">Uncharacterized protein</fullName>
    </submittedName>
</protein>
<comment type="caution">
    <text evidence="2">The sequence shown here is derived from an EMBL/GenBank/DDBJ whole genome shotgun (WGS) entry which is preliminary data.</text>
</comment>
<organism evidence="2 3">
    <name type="scientific">Bondarzewia mesenterica</name>
    <dbReference type="NCBI Taxonomy" id="1095465"/>
    <lineage>
        <taxon>Eukaryota</taxon>
        <taxon>Fungi</taxon>
        <taxon>Dikarya</taxon>
        <taxon>Basidiomycota</taxon>
        <taxon>Agaricomycotina</taxon>
        <taxon>Agaricomycetes</taxon>
        <taxon>Russulales</taxon>
        <taxon>Bondarzewiaceae</taxon>
        <taxon>Bondarzewia</taxon>
    </lineage>
</organism>
<feature type="region of interest" description="Disordered" evidence="1">
    <location>
        <begin position="147"/>
        <end position="171"/>
    </location>
</feature>
<evidence type="ECO:0000313" key="2">
    <source>
        <dbReference type="EMBL" id="THH09894.1"/>
    </source>
</evidence>
<reference evidence="2 3" key="1">
    <citation type="submission" date="2019-02" db="EMBL/GenBank/DDBJ databases">
        <title>Genome sequencing of the rare red list fungi Bondarzewia mesenterica.</title>
        <authorList>
            <person name="Buettner E."/>
            <person name="Kellner H."/>
        </authorList>
    </citation>
    <scope>NUCLEOTIDE SEQUENCE [LARGE SCALE GENOMIC DNA]</scope>
    <source>
        <strain evidence="2 3">DSM 108281</strain>
    </source>
</reference>
<accession>A0A4S4LDI7</accession>
<gene>
    <name evidence="2" type="ORF">EW146_g8548</name>
</gene>
<evidence type="ECO:0000256" key="1">
    <source>
        <dbReference type="SAM" id="MobiDB-lite"/>
    </source>
</evidence>